<dbReference type="PANTHER" id="PTHR32060:SF30">
    <property type="entry name" value="CARBOXY-TERMINAL PROCESSING PROTEASE CTPA"/>
    <property type="match status" value="1"/>
</dbReference>
<dbReference type="Gene3D" id="3.30.750.44">
    <property type="match status" value="1"/>
</dbReference>
<dbReference type="CDD" id="cd07562">
    <property type="entry name" value="Peptidase_S41_TRI"/>
    <property type="match status" value="1"/>
</dbReference>
<gene>
    <name evidence="2" type="ORF">EI684_17510</name>
</gene>
<dbReference type="InterPro" id="IPR005151">
    <property type="entry name" value="Tail-specific_protease"/>
</dbReference>
<evidence type="ECO:0000313" key="3">
    <source>
        <dbReference type="Proteomes" id="UP000280307"/>
    </source>
</evidence>
<dbReference type="PANTHER" id="PTHR32060">
    <property type="entry name" value="TAIL-SPECIFIC PROTEASE"/>
    <property type="match status" value="1"/>
</dbReference>
<dbReference type="Gene3D" id="3.90.226.10">
    <property type="entry name" value="2-enoyl-CoA Hydratase, Chain A, domain 1"/>
    <property type="match status" value="1"/>
</dbReference>
<dbReference type="Proteomes" id="UP000280307">
    <property type="component" value="Unassembled WGS sequence"/>
</dbReference>
<dbReference type="Gene3D" id="2.30.42.10">
    <property type="match status" value="1"/>
</dbReference>
<protein>
    <submittedName>
        <fullName evidence="2">PDZ domain-containing protein</fullName>
    </submittedName>
</protein>
<dbReference type="InterPro" id="IPR036034">
    <property type="entry name" value="PDZ_sf"/>
</dbReference>
<dbReference type="PROSITE" id="PS50106">
    <property type="entry name" value="PDZ"/>
    <property type="match status" value="1"/>
</dbReference>
<dbReference type="GO" id="GO:0030288">
    <property type="term" value="C:outer membrane-bounded periplasmic space"/>
    <property type="evidence" value="ECO:0007669"/>
    <property type="project" value="TreeGrafter"/>
</dbReference>
<dbReference type="PROSITE" id="PS51257">
    <property type="entry name" value="PROKAR_LIPOPROTEIN"/>
    <property type="match status" value="1"/>
</dbReference>
<dbReference type="InterPro" id="IPR001478">
    <property type="entry name" value="PDZ"/>
</dbReference>
<dbReference type="InterPro" id="IPR028204">
    <property type="entry name" value="Tricorn_C1"/>
</dbReference>
<dbReference type="SMART" id="SM00228">
    <property type="entry name" value="PDZ"/>
    <property type="match status" value="1"/>
</dbReference>
<evidence type="ECO:0000259" key="1">
    <source>
        <dbReference type="PROSITE" id="PS50106"/>
    </source>
</evidence>
<dbReference type="EMBL" id="RSAS01000713">
    <property type="protein sequence ID" value="RRR68539.1"/>
    <property type="molecule type" value="Genomic_DNA"/>
</dbReference>
<organism evidence="2 3">
    <name type="scientific">Candidatus Viridilinea halotolerans</name>
    <dbReference type="NCBI Taxonomy" id="2491704"/>
    <lineage>
        <taxon>Bacteria</taxon>
        <taxon>Bacillati</taxon>
        <taxon>Chloroflexota</taxon>
        <taxon>Chloroflexia</taxon>
        <taxon>Chloroflexales</taxon>
        <taxon>Chloroflexineae</taxon>
        <taxon>Oscillochloridaceae</taxon>
        <taxon>Candidatus Viridilinea</taxon>
    </lineage>
</organism>
<reference evidence="2 3" key="1">
    <citation type="submission" date="2018-12" db="EMBL/GenBank/DDBJ databases">
        <title>Genome Sequence of Candidatus Viridilinea halotolerans isolated from saline sulfide-rich spring.</title>
        <authorList>
            <person name="Grouzdev D.S."/>
            <person name="Burganskaya E.I."/>
            <person name="Krutkina M.S."/>
            <person name="Sukhacheva M.V."/>
            <person name="Gorlenko V.M."/>
        </authorList>
    </citation>
    <scope>NUCLEOTIDE SEQUENCE [LARGE SCALE GENOMIC DNA]</scope>
    <source>
        <strain evidence="2">Chok-6</strain>
    </source>
</reference>
<dbReference type="GO" id="GO:0008236">
    <property type="term" value="F:serine-type peptidase activity"/>
    <property type="evidence" value="ECO:0007669"/>
    <property type="project" value="InterPro"/>
</dbReference>
<feature type="domain" description="PDZ" evidence="1">
    <location>
        <begin position="143"/>
        <end position="192"/>
    </location>
</feature>
<evidence type="ECO:0000313" key="2">
    <source>
        <dbReference type="EMBL" id="RRR68539.1"/>
    </source>
</evidence>
<dbReference type="SUPFAM" id="SSF50156">
    <property type="entry name" value="PDZ domain-like"/>
    <property type="match status" value="1"/>
</dbReference>
<comment type="caution">
    <text evidence="2">The sequence shown here is derived from an EMBL/GenBank/DDBJ whole genome shotgun (WGS) entry which is preliminary data.</text>
</comment>
<dbReference type="Pfam" id="PF00595">
    <property type="entry name" value="PDZ"/>
    <property type="match status" value="1"/>
</dbReference>
<dbReference type="GO" id="GO:0007165">
    <property type="term" value="P:signal transduction"/>
    <property type="evidence" value="ECO:0007669"/>
    <property type="project" value="TreeGrafter"/>
</dbReference>
<dbReference type="GO" id="GO:0004175">
    <property type="term" value="F:endopeptidase activity"/>
    <property type="evidence" value="ECO:0007669"/>
    <property type="project" value="TreeGrafter"/>
</dbReference>
<sequence>MKVKFIALITILLLYALASVGCATPVPLTPAPLLVPSVEGEAARATVQPTALTPMPLETPAAPLDLAMRQSVFDEVWEIINTHYLYTDFGGVDWAAVYAEFAPRIAQAPSDEEFYEQIEAMVGRLGDEHSRFLPPQAAQRQDALSSGREEQVGIGATYRDVGDGLILQHVFPGGPAERAGLHERDRIVAINGAFYRMGRLEGDEGSEVRLTVLRPGEASHDIVLTRTRIEGQITPLAQRLPGEIGYLKITTLWVVDMDVQVSRALAQLSAEHALRGLIIDLRSNPGGWRSVMQGILSHFITGDVGAFTSRDGDVPLHIPSSGNPDLRDIPLAVLVDERTASYAEVIAAILQGQAGAVVIGMPTSGNTETIYSYELTGGGRLWVAQEGFALPDGSDLEGLGVQPDVAILEDWTRFSEANDPGIARALRMLSPQAGGN</sequence>
<dbReference type="AlphaFoldDB" id="A0A426TU21"/>
<dbReference type="SMART" id="SM00245">
    <property type="entry name" value="TSPc"/>
    <property type="match status" value="1"/>
</dbReference>
<proteinExistence type="predicted"/>
<name>A0A426TU21_9CHLR</name>
<dbReference type="InterPro" id="IPR029045">
    <property type="entry name" value="ClpP/crotonase-like_dom_sf"/>
</dbReference>
<dbReference type="Pfam" id="PF14684">
    <property type="entry name" value="Tricorn_C1"/>
    <property type="match status" value="1"/>
</dbReference>
<dbReference type="GO" id="GO:0006508">
    <property type="term" value="P:proteolysis"/>
    <property type="evidence" value="ECO:0007669"/>
    <property type="project" value="InterPro"/>
</dbReference>
<dbReference type="SUPFAM" id="SSF52096">
    <property type="entry name" value="ClpP/crotonase"/>
    <property type="match status" value="1"/>
</dbReference>
<accession>A0A426TU21</accession>
<dbReference type="Pfam" id="PF03572">
    <property type="entry name" value="Peptidase_S41"/>
    <property type="match status" value="1"/>
</dbReference>